<evidence type="ECO:0000256" key="1">
    <source>
        <dbReference type="SAM" id="MobiDB-lite"/>
    </source>
</evidence>
<protein>
    <submittedName>
        <fullName evidence="2">Uncharacterized protein</fullName>
    </submittedName>
</protein>
<dbReference type="VEuPathDB" id="MicrosporidiaDB:VCUG_02755"/>
<accession>L2GR42</accession>
<feature type="region of interest" description="Disordered" evidence="1">
    <location>
        <begin position="103"/>
        <end position="164"/>
    </location>
</feature>
<feature type="compositionally biased region" description="Acidic residues" evidence="1">
    <location>
        <begin position="152"/>
        <end position="164"/>
    </location>
</feature>
<dbReference type="InParanoid" id="L2GR42"/>
<dbReference type="AlphaFoldDB" id="L2GR42"/>
<dbReference type="Proteomes" id="UP000011081">
    <property type="component" value="Unassembled WGS sequence"/>
</dbReference>
<gene>
    <name evidence="2" type="ORF">VCUG_02755</name>
</gene>
<name>L2GR42_VAVCU</name>
<evidence type="ECO:0000313" key="3">
    <source>
        <dbReference type="Proteomes" id="UP000011081"/>
    </source>
</evidence>
<evidence type="ECO:0000313" key="2">
    <source>
        <dbReference type="EMBL" id="ELA45758.1"/>
    </source>
</evidence>
<organism evidence="2 3">
    <name type="scientific">Vavraia culicis (isolate floridensis)</name>
    <name type="common">Microsporidian parasite</name>
    <dbReference type="NCBI Taxonomy" id="948595"/>
    <lineage>
        <taxon>Eukaryota</taxon>
        <taxon>Fungi</taxon>
        <taxon>Fungi incertae sedis</taxon>
        <taxon>Microsporidia</taxon>
        <taxon>Pleistophoridae</taxon>
        <taxon>Vavraia</taxon>
    </lineage>
</organism>
<dbReference type="HOGENOM" id="CLU_1307529_0_0_1"/>
<feature type="non-terminal residue" evidence="2">
    <location>
        <position position="1"/>
    </location>
</feature>
<dbReference type="OrthoDB" id="2199714at2759"/>
<dbReference type="EMBL" id="GL877695">
    <property type="protein sequence ID" value="ELA45758.1"/>
    <property type="molecule type" value="Genomic_DNA"/>
</dbReference>
<proteinExistence type="predicted"/>
<dbReference type="RefSeq" id="XP_008075766.1">
    <property type="nucleotide sequence ID" value="XM_008077575.1"/>
</dbReference>
<feature type="compositionally biased region" description="Basic and acidic residues" evidence="1">
    <location>
        <begin position="103"/>
        <end position="116"/>
    </location>
</feature>
<reference evidence="3" key="1">
    <citation type="submission" date="2011-03" db="EMBL/GenBank/DDBJ databases">
        <title>The genome sequence of Vavraia culicis strain floridensis.</title>
        <authorList>
            <consortium name="The Broad Institute Genome Sequencing Platform"/>
            <person name="Cuomo C."/>
            <person name="Becnel J."/>
            <person name="Sanscrainte N."/>
            <person name="Young S.K."/>
            <person name="Zeng Q."/>
            <person name="Gargeya S."/>
            <person name="Fitzgerald M."/>
            <person name="Haas B."/>
            <person name="Abouelleil A."/>
            <person name="Alvarado L."/>
            <person name="Arachchi H.M."/>
            <person name="Berlin A."/>
            <person name="Chapman S.B."/>
            <person name="Gearin G."/>
            <person name="Goldberg J."/>
            <person name="Griggs A."/>
            <person name="Gujja S."/>
            <person name="Hansen M."/>
            <person name="Heiman D."/>
            <person name="Howarth C."/>
            <person name="Larimer J."/>
            <person name="Lui A."/>
            <person name="MacDonald P.J.P."/>
            <person name="McCowen C."/>
            <person name="Montmayeur A."/>
            <person name="Murphy C."/>
            <person name="Neiman D."/>
            <person name="Pearson M."/>
            <person name="Priest M."/>
            <person name="Roberts A."/>
            <person name="Saif S."/>
            <person name="Shea T."/>
            <person name="Sisk P."/>
            <person name="Stolte C."/>
            <person name="Sykes S."/>
            <person name="Wortman J."/>
            <person name="Nusbaum C."/>
            <person name="Birren B."/>
        </authorList>
    </citation>
    <scope>NUCLEOTIDE SEQUENCE [LARGE SCALE GENOMIC DNA]</scope>
    <source>
        <strain evidence="3">floridensis</strain>
    </source>
</reference>
<dbReference type="GeneID" id="19880611"/>
<feature type="non-terminal residue" evidence="2">
    <location>
        <position position="211"/>
    </location>
</feature>
<keyword evidence="3" id="KW-1185">Reference proteome</keyword>
<sequence>YVYSEKARIVCLDSVEQMEIPEKKGKLSEVFEYFITSLFYDLLVGEFNGMAVCMSRAGENDVNMSVLISELEYDEANEILKNPSWLVREYKFKNWDIETKSETANSKKELEDKIDTCEDTDEKENMDPTASRENDNNTRREHKTENRKMELGEDTYDAGEEAEIGYETDEYRTVEMEVSGVNRKNKSKKNVFRKVKDKLNGWFRKERKENS</sequence>
<feature type="compositionally biased region" description="Basic and acidic residues" evidence="1">
    <location>
        <begin position="123"/>
        <end position="151"/>
    </location>
</feature>